<reference evidence="2 3" key="1">
    <citation type="submission" date="2019-01" db="EMBL/GenBank/DDBJ databases">
        <authorList>
            <person name="Li J."/>
        </authorList>
    </citation>
    <scope>NUCLEOTIDE SEQUENCE [LARGE SCALE GENOMIC DNA]</scope>
    <source>
        <strain evidence="2 3">CGMCC 4.7180</strain>
    </source>
</reference>
<protein>
    <submittedName>
        <fullName evidence="2">Uncharacterized protein</fullName>
    </submittedName>
</protein>
<dbReference type="EMBL" id="SDPL01000252">
    <property type="protein sequence ID" value="RXZ46051.1"/>
    <property type="molecule type" value="Genomic_DNA"/>
</dbReference>
<gene>
    <name evidence="2" type="ORF">ESO86_11940</name>
</gene>
<feature type="region of interest" description="Disordered" evidence="1">
    <location>
        <begin position="50"/>
        <end position="69"/>
    </location>
</feature>
<proteinExistence type="predicted"/>
<keyword evidence="3" id="KW-1185">Reference proteome</keyword>
<organism evidence="2 3">
    <name type="scientific">Agromyces binzhouensis</name>
    <dbReference type="NCBI Taxonomy" id="1817495"/>
    <lineage>
        <taxon>Bacteria</taxon>
        <taxon>Bacillati</taxon>
        <taxon>Actinomycetota</taxon>
        <taxon>Actinomycetes</taxon>
        <taxon>Micrococcales</taxon>
        <taxon>Microbacteriaceae</taxon>
        <taxon>Agromyces</taxon>
    </lineage>
</organism>
<evidence type="ECO:0000256" key="1">
    <source>
        <dbReference type="SAM" id="MobiDB-lite"/>
    </source>
</evidence>
<evidence type="ECO:0000313" key="3">
    <source>
        <dbReference type="Proteomes" id="UP000292881"/>
    </source>
</evidence>
<accession>A0A4Q2JE94</accession>
<name>A0A4Q2JE94_9MICO</name>
<feature type="compositionally biased region" description="Low complexity" evidence="1">
    <location>
        <begin position="56"/>
        <end position="69"/>
    </location>
</feature>
<feature type="region of interest" description="Disordered" evidence="1">
    <location>
        <begin position="17"/>
        <end position="40"/>
    </location>
</feature>
<comment type="caution">
    <text evidence="2">The sequence shown here is derived from an EMBL/GenBank/DDBJ whole genome shotgun (WGS) entry which is preliminary data.</text>
</comment>
<dbReference type="Proteomes" id="UP000292881">
    <property type="component" value="Unassembled WGS sequence"/>
</dbReference>
<sequence>MPHAAPERHVTLVEAVSDRNGASARRHRSATRSPEGVLASRTAMPAAVEAAGIDPGSSTIGSSTIGATA</sequence>
<evidence type="ECO:0000313" key="2">
    <source>
        <dbReference type="EMBL" id="RXZ46051.1"/>
    </source>
</evidence>
<dbReference type="AlphaFoldDB" id="A0A4Q2JE94"/>